<dbReference type="PANTHER" id="PTHR41791:SF1">
    <property type="entry name" value="SSL7039 PROTEIN"/>
    <property type="match status" value="1"/>
</dbReference>
<accession>A0ABW9WAA4</accession>
<organism evidence="2 3">
    <name type="scientific">Duganella margarita</name>
    <dbReference type="NCBI Taxonomy" id="2692170"/>
    <lineage>
        <taxon>Bacteria</taxon>
        <taxon>Pseudomonadati</taxon>
        <taxon>Pseudomonadota</taxon>
        <taxon>Betaproteobacteria</taxon>
        <taxon>Burkholderiales</taxon>
        <taxon>Oxalobacteraceae</taxon>
        <taxon>Telluria group</taxon>
        <taxon>Duganella</taxon>
    </lineage>
</organism>
<evidence type="ECO:0000313" key="2">
    <source>
        <dbReference type="EMBL" id="MYN37992.1"/>
    </source>
</evidence>
<dbReference type="NCBIfam" id="TIGR02683">
    <property type="entry name" value="upstrm_HI1419"/>
    <property type="match status" value="1"/>
</dbReference>
<comment type="caution">
    <text evidence="2">The sequence shown here is derived from an EMBL/GenBank/DDBJ whole genome shotgun (WGS) entry which is preliminary data.</text>
</comment>
<protein>
    <submittedName>
        <fullName evidence="2">Type II toxin-antitoxin system RelE/ParE family toxin</fullName>
    </submittedName>
</protein>
<reference evidence="2 3" key="1">
    <citation type="submission" date="2019-12" db="EMBL/GenBank/DDBJ databases">
        <title>Novel species isolated from a subtropical stream in China.</title>
        <authorList>
            <person name="Lu H."/>
        </authorList>
    </citation>
    <scope>NUCLEOTIDE SEQUENCE [LARGE SCALE GENOMIC DNA]</scope>
    <source>
        <strain evidence="2 3">FT109W</strain>
    </source>
</reference>
<dbReference type="InterPro" id="IPR014056">
    <property type="entry name" value="TypeIITA-like_toxin_pred"/>
</dbReference>
<sequence length="98" mass="10870">MKIVKDHKFIEFFEGIKDEKTKGVIAARIARLSLGAFGNSESVGEGVQELKIDFGPGWRVYYIKVAETMIVLLGGGSKNGQQKDIDAAKDRVRTLKKK</sequence>
<keyword evidence="3" id="KW-1185">Reference proteome</keyword>
<gene>
    <name evidence="2" type="ORF">GTP55_01250</name>
</gene>
<evidence type="ECO:0000313" key="3">
    <source>
        <dbReference type="Proteomes" id="UP000466332"/>
    </source>
</evidence>
<feature type="region of interest" description="Disordered" evidence="1">
    <location>
        <begin position="77"/>
        <end position="98"/>
    </location>
</feature>
<dbReference type="RefSeq" id="WP_161043182.1">
    <property type="nucleotide sequence ID" value="NZ_WWCS01000001.1"/>
</dbReference>
<name>A0ABW9WAA4_9BURK</name>
<dbReference type="PANTHER" id="PTHR41791">
    <property type="entry name" value="SSL7039 PROTEIN"/>
    <property type="match status" value="1"/>
</dbReference>
<proteinExistence type="predicted"/>
<dbReference type="Proteomes" id="UP000466332">
    <property type="component" value="Unassembled WGS sequence"/>
</dbReference>
<evidence type="ECO:0000256" key="1">
    <source>
        <dbReference type="SAM" id="MobiDB-lite"/>
    </source>
</evidence>
<dbReference type="EMBL" id="WWCS01000001">
    <property type="protein sequence ID" value="MYN37992.1"/>
    <property type="molecule type" value="Genomic_DNA"/>
</dbReference>
<dbReference type="PIRSF" id="PIRSF028744">
    <property type="entry name" value="Addict_mod_HI1419"/>
    <property type="match status" value="1"/>
</dbReference>
<feature type="compositionally biased region" description="Basic and acidic residues" evidence="1">
    <location>
        <begin position="81"/>
        <end position="98"/>
    </location>
</feature>